<evidence type="ECO:0000313" key="3">
    <source>
        <dbReference type="Proteomes" id="UP000649617"/>
    </source>
</evidence>
<dbReference type="AlphaFoldDB" id="A0A812X8T8"/>
<feature type="compositionally biased region" description="Basic and acidic residues" evidence="1">
    <location>
        <begin position="18"/>
        <end position="32"/>
    </location>
</feature>
<dbReference type="OrthoDB" id="435675at2759"/>
<keyword evidence="3" id="KW-1185">Reference proteome</keyword>
<dbReference type="EMBL" id="CAJNIZ010045471">
    <property type="protein sequence ID" value="CAE7721016.1"/>
    <property type="molecule type" value="Genomic_DNA"/>
</dbReference>
<evidence type="ECO:0000313" key="2">
    <source>
        <dbReference type="EMBL" id="CAE7721016.1"/>
    </source>
</evidence>
<proteinExistence type="predicted"/>
<protein>
    <submittedName>
        <fullName evidence="2">Uncharacterized protein</fullName>
    </submittedName>
</protein>
<gene>
    <name evidence="2" type="ORF">SPIL2461_LOCUS20549</name>
</gene>
<feature type="region of interest" description="Disordered" evidence="1">
    <location>
        <begin position="18"/>
        <end position="43"/>
    </location>
</feature>
<sequence length="133" mass="13678">MAMEPVAQEVFKQRLYELAKENEAKQPEDPPAREAPVTSGDDVLEGMLSDLLGALRREGPGDPFSAEKVAAINAKASEAVTAPSGSDPPKTAGTSADASEPPTKAENAAGAPEPTGLLAAIRAAGAVMQREEP</sequence>
<dbReference type="Proteomes" id="UP000649617">
    <property type="component" value="Unassembled WGS sequence"/>
</dbReference>
<evidence type="ECO:0000256" key="1">
    <source>
        <dbReference type="SAM" id="MobiDB-lite"/>
    </source>
</evidence>
<organism evidence="2 3">
    <name type="scientific">Symbiodinium pilosum</name>
    <name type="common">Dinoflagellate</name>
    <dbReference type="NCBI Taxonomy" id="2952"/>
    <lineage>
        <taxon>Eukaryota</taxon>
        <taxon>Sar</taxon>
        <taxon>Alveolata</taxon>
        <taxon>Dinophyceae</taxon>
        <taxon>Suessiales</taxon>
        <taxon>Symbiodiniaceae</taxon>
        <taxon>Symbiodinium</taxon>
    </lineage>
</organism>
<comment type="caution">
    <text evidence="2">The sequence shown here is derived from an EMBL/GenBank/DDBJ whole genome shotgun (WGS) entry which is preliminary data.</text>
</comment>
<reference evidence="2" key="1">
    <citation type="submission" date="2021-02" db="EMBL/GenBank/DDBJ databases">
        <authorList>
            <person name="Dougan E. K."/>
            <person name="Rhodes N."/>
            <person name="Thang M."/>
            <person name="Chan C."/>
        </authorList>
    </citation>
    <scope>NUCLEOTIDE SEQUENCE</scope>
</reference>
<accession>A0A812X8T8</accession>
<feature type="region of interest" description="Disordered" evidence="1">
    <location>
        <begin position="77"/>
        <end position="117"/>
    </location>
</feature>
<name>A0A812X8T8_SYMPI</name>